<keyword evidence="3" id="KW-0964">Secreted</keyword>
<keyword evidence="4" id="KW-0130">Cell adhesion</keyword>
<dbReference type="GO" id="GO:0007155">
    <property type="term" value="P:cell adhesion"/>
    <property type="evidence" value="ECO:0007669"/>
    <property type="project" value="UniProtKB-KW"/>
</dbReference>
<dbReference type="PROSITE" id="PS50022">
    <property type="entry name" value="FA58C_3"/>
    <property type="match status" value="2"/>
</dbReference>
<sequence length="273" mass="31016">PHLARYSNNLAAWGAKINDDPNDYLQIDLGRVYKICAVATKGHEKNNEFVDSYKVLYSMDNLNWGTYQETAGEDKHQFEGNKDAAQVRVNWFIRQLRARYIRINPTAWHSSICLRAELFGCQESCDQSPLGLEDHSISNSHITSSSKRDQNSPAHHGRLGFTSANAWCAASDDTQPWIQFDLGADHVVCAIATQGDSKSHSWVTSYKVMYSDDAAKWFHYSEAASEKEFLIPGSKDRFDTAKHVLQRPVVAKFIRVYPVEFYSHKTMRIDAFG</sequence>
<comment type="subcellular location">
    <subcellularLocation>
        <location evidence="1">Endomembrane system</location>
        <topology evidence="1">Peripheral membrane protein</topology>
    </subcellularLocation>
    <subcellularLocation>
        <location evidence="2">Secreted</location>
    </subcellularLocation>
</comment>
<dbReference type="AlphaFoldDB" id="A7SS88"/>
<evidence type="ECO:0000259" key="7">
    <source>
        <dbReference type="PROSITE" id="PS50022"/>
    </source>
</evidence>
<dbReference type="PROSITE" id="PS01285">
    <property type="entry name" value="FA58C_1"/>
    <property type="match status" value="2"/>
</dbReference>
<dbReference type="PANTHER" id="PTHR46806:SF5">
    <property type="entry name" value="F5_8 TYPE C DOMAIN-CONTAINING PROTEIN"/>
    <property type="match status" value="1"/>
</dbReference>
<evidence type="ECO:0000256" key="3">
    <source>
        <dbReference type="ARBA" id="ARBA00022525"/>
    </source>
</evidence>
<evidence type="ECO:0000256" key="5">
    <source>
        <dbReference type="ARBA" id="ARBA00023136"/>
    </source>
</evidence>
<feature type="domain" description="F5/8 type C" evidence="7">
    <location>
        <begin position="125"/>
        <end position="273"/>
    </location>
</feature>
<dbReference type="Proteomes" id="UP000001593">
    <property type="component" value="Unassembled WGS sequence"/>
</dbReference>
<evidence type="ECO:0000256" key="4">
    <source>
        <dbReference type="ARBA" id="ARBA00022889"/>
    </source>
</evidence>
<dbReference type="CDD" id="cd00057">
    <property type="entry name" value="FA58C"/>
    <property type="match status" value="2"/>
</dbReference>
<dbReference type="SMART" id="SM00231">
    <property type="entry name" value="FA58C"/>
    <property type="match status" value="2"/>
</dbReference>
<accession>A7SS88</accession>
<dbReference type="InterPro" id="IPR050633">
    <property type="entry name" value="Neuropilin_MCO_CoagFactor"/>
</dbReference>
<evidence type="ECO:0000313" key="9">
    <source>
        <dbReference type="Proteomes" id="UP000001593"/>
    </source>
</evidence>
<dbReference type="PhylomeDB" id="A7SS88"/>
<feature type="domain" description="F5/8 type C" evidence="7">
    <location>
        <begin position="1"/>
        <end position="121"/>
    </location>
</feature>
<reference evidence="8 9" key="1">
    <citation type="journal article" date="2007" name="Science">
        <title>Sea anemone genome reveals ancestral eumetazoan gene repertoire and genomic organization.</title>
        <authorList>
            <person name="Putnam N.H."/>
            <person name="Srivastava M."/>
            <person name="Hellsten U."/>
            <person name="Dirks B."/>
            <person name="Chapman J."/>
            <person name="Salamov A."/>
            <person name="Terry A."/>
            <person name="Shapiro H."/>
            <person name="Lindquist E."/>
            <person name="Kapitonov V.V."/>
            <person name="Jurka J."/>
            <person name="Genikhovich G."/>
            <person name="Grigoriev I.V."/>
            <person name="Lucas S.M."/>
            <person name="Steele R.E."/>
            <person name="Finnerty J.R."/>
            <person name="Technau U."/>
            <person name="Martindale M.Q."/>
            <person name="Rokhsar D.S."/>
        </authorList>
    </citation>
    <scope>NUCLEOTIDE SEQUENCE [LARGE SCALE GENOMIC DNA]</scope>
    <source>
        <strain evidence="9">CH2 X CH6</strain>
    </source>
</reference>
<dbReference type="HOGENOM" id="CLU_030066_0_2_1"/>
<evidence type="ECO:0000256" key="6">
    <source>
        <dbReference type="ARBA" id="ARBA00023157"/>
    </source>
</evidence>
<dbReference type="eggNOG" id="ENOG502QSUG">
    <property type="taxonomic scope" value="Eukaryota"/>
</dbReference>
<dbReference type="STRING" id="45351.A7SS88"/>
<dbReference type="InterPro" id="IPR008979">
    <property type="entry name" value="Galactose-bd-like_sf"/>
</dbReference>
<gene>
    <name evidence="8" type="ORF">NEMVEDRAFT_v1g129689</name>
</gene>
<dbReference type="PROSITE" id="PS01286">
    <property type="entry name" value="FA58C_2"/>
    <property type="match status" value="1"/>
</dbReference>
<dbReference type="InterPro" id="IPR000421">
    <property type="entry name" value="FA58C"/>
</dbReference>
<dbReference type="OMA" id="SANAWCA"/>
<proteinExistence type="predicted"/>
<keyword evidence="5" id="KW-0472">Membrane</keyword>
<dbReference type="PANTHER" id="PTHR46806">
    <property type="entry name" value="F5/8 TYPE C DOMAIN-CONTAINING PROTEIN"/>
    <property type="match status" value="1"/>
</dbReference>
<feature type="non-terminal residue" evidence="8">
    <location>
        <position position="1"/>
    </location>
</feature>
<feature type="non-terminal residue" evidence="8">
    <location>
        <position position="273"/>
    </location>
</feature>
<dbReference type="SUPFAM" id="SSF49785">
    <property type="entry name" value="Galactose-binding domain-like"/>
    <property type="match status" value="2"/>
</dbReference>
<keyword evidence="6" id="KW-1015">Disulfide bond</keyword>
<organism evidence="8 9">
    <name type="scientific">Nematostella vectensis</name>
    <name type="common">Starlet sea anemone</name>
    <dbReference type="NCBI Taxonomy" id="45351"/>
    <lineage>
        <taxon>Eukaryota</taxon>
        <taxon>Metazoa</taxon>
        <taxon>Cnidaria</taxon>
        <taxon>Anthozoa</taxon>
        <taxon>Hexacorallia</taxon>
        <taxon>Actiniaria</taxon>
        <taxon>Edwardsiidae</taxon>
        <taxon>Nematostella</taxon>
    </lineage>
</organism>
<name>A7SS88_NEMVE</name>
<evidence type="ECO:0000313" key="8">
    <source>
        <dbReference type="EMBL" id="EDO33415.1"/>
    </source>
</evidence>
<evidence type="ECO:0000256" key="1">
    <source>
        <dbReference type="ARBA" id="ARBA00004184"/>
    </source>
</evidence>
<dbReference type="GO" id="GO:0005576">
    <property type="term" value="C:extracellular region"/>
    <property type="evidence" value="ECO:0007669"/>
    <property type="project" value="UniProtKB-SubCell"/>
</dbReference>
<dbReference type="Gene3D" id="2.60.120.260">
    <property type="entry name" value="Galactose-binding domain-like"/>
    <property type="match status" value="2"/>
</dbReference>
<dbReference type="FunFam" id="2.60.120.260:FF:000016">
    <property type="entry name" value="Contactin-associated protein-like 4 isoform 1"/>
    <property type="match status" value="1"/>
</dbReference>
<evidence type="ECO:0000256" key="2">
    <source>
        <dbReference type="ARBA" id="ARBA00004613"/>
    </source>
</evidence>
<protein>
    <recommendedName>
        <fullName evidence="7">F5/8 type C domain-containing protein</fullName>
    </recommendedName>
</protein>
<dbReference type="InParanoid" id="A7SS88"/>
<dbReference type="EMBL" id="DS469774">
    <property type="protein sequence ID" value="EDO33415.1"/>
    <property type="molecule type" value="Genomic_DNA"/>
</dbReference>
<dbReference type="Pfam" id="PF00754">
    <property type="entry name" value="F5_F8_type_C"/>
    <property type="match status" value="2"/>
</dbReference>
<keyword evidence="9" id="KW-1185">Reference proteome</keyword>
<dbReference type="GO" id="GO:0012505">
    <property type="term" value="C:endomembrane system"/>
    <property type="evidence" value="ECO:0007669"/>
    <property type="project" value="UniProtKB-SubCell"/>
</dbReference>